<keyword evidence="3" id="KW-1185">Reference proteome</keyword>
<evidence type="ECO:0000313" key="2">
    <source>
        <dbReference type="EMBL" id="KAL3314808.1"/>
    </source>
</evidence>
<reference evidence="2 3" key="1">
    <citation type="submission" date="2024-11" db="EMBL/GenBank/DDBJ databases">
        <title>Adaptive evolution of stress response genes in parasites aligns with host niche diversity.</title>
        <authorList>
            <person name="Hahn C."/>
            <person name="Resl P."/>
        </authorList>
    </citation>
    <scope>NUCLEOTIDE SEQUENCE [LARGE SCALE GENOMIC DNA]</scope>
    <source>
        <strain evidence="2">EGGRZ-B1_66</strain>
        <tissue evidence="2">Body</tissue>
    </source>
</reference>
<feature type="region of interest" description="Disordered" evidence="1">
    <location>
        <begin position="23"/>
        <end position="152"/>
    </location>
</feature>
<organism evidence="2 3">
    <name type="scientific">Cichlidogyrus casuarinus</name>
    <dbReference type="NCBI Taxonomy" id="1844966"/>
    <lineage>
        <taxon>Eukaryota</taxon>
        <taxon>Metazoa</taxon>
        <taxon>Spiralia</taxon>
        <taxon>Lophotrochozoa</taxon>
        <taxon>Platyhelminthes</taxon>
        <taxon>Monogenea</taxon>
        <taxon>Monopisthocotylea</taxon>
        <taxon>Dactylogyridea</taxon>
        <taxon>Ancyrocephalidae</taxon>
        <taxon>Cichlidogyrus</taxon>
    </lineage>
</organism>
<gene>
    <name evidence="2" type="ORF">Ciccas_006578</name>
</gene>
<protein>
    <submittedName>
        <fullName evidence="2">Uncharacterized protein</fullName>
    </submittedName>
</protein>
<proteinExistence type="predicted"/>
<feature type="compositionally biased region" description="Low complexity" evidence="1">
    <location>
        <begin position="103"/>
        <end position="114"/>
    </location>
</feature>
<feature type="compositionally biased region" description="Polar residues" evidence="1">
    <location>
        <begin position="73"/>
        <end position="88"/>
    </location>
</feature>
<dbReference type="AlphaFoldDB" id="A0ABD2Q5V0"/>
<accession>A0ABD2Q5V0</accession>
<feature type="compositionally biased region" description="Low complexity" evidence="1">
    <location>
        <begin position="38"/>
        <end position="55"/>
    </location>
</feature>
<name>A0ABD2Q5V0_9PLAT</name>
<comment type="caution">
    <text evidence="2">The sequence shown here is derived from an EMBL/GenBank/DDBJ whole genome shotgun (WGS) entry which is preliminary data.</text>
</comment>
<dbReference type="Proteomes" id="UP001626550">
    <property type="component" value="Unassembled WGS sequence"/>
</dbReference>
<evidence type="ECO:0000256" key="1">
    <source>
        <dbReference type="SAM" id="MobiDB-lite"/>
    </source>
</evidence>
<evidence type="ECO:0000313" key="3">
    <source>
        <dbReference type="Proteomes" id="UP001626550"/>
    </source>
</evidence>
<sequence>MGSQASRDHEEYLAKVVADARLVQNGTQRRIESNGLGQSPHSAPQPLQQQSPLIGPQGGHGSAGPAPFFTHPAPNQANSPRCNQNWMSPGQAVPREVMPCPSPSSSTNNSFSNSGIAGQRSGPGSVHAPPMSPQTSFRRGPSSNGPASNQPPSYEVLITLQLSFFIIRVIIFSPM</sequence>
<dbReference type="EMBL" id="JBJKFK010000903">
    <property type="protein sequence ID" value="KAL3314808.1"/>
    <property type="molecule type" value="Genomic_DNA"/>
</dbReference>
<feature type="compositionally biased region" description="Polar residues" evidence="1">
    <location>
        <begin position="133"/>
        <end position="152"/>
    </location>
</feature>